<sequence>MDISLFIFQENKHYREMLRKRMQNHEERLRELDFKYNELKGKVNGVADVRGVKNPSEALSIMYDFDKILYRYNVLKTFAEVTKEELSEKDMEIMGKIKAYEQGIESELPTGEFIVECPELAIIRRQLKESAVEAGKLANLAEKNSQDKEGSSSKSKSDLTNWLKSGTWGREHIQCVVDGFKTGNNLKEKEEATRKFFEERLGITISLHAAGYFFSRYGLRGQKSKIEETNSIFDEAYEQSESYLQPERIKFIKERLYEKTDMILSDKDISVGICFRNILKKNYGSLKEPSSILEGLDINI</sequence>
<organism evidence="3 4">
    <name type="scientific">Pichia sorbitophila (strain ATCC MYA-4447 / BCRC 22081 / CBS 7064 / NBRC 10061 / NRRL Y-12695)</name>
    <name type="common">Hybrid yeast</name>
    <dbReference type="NCBI Taxonomy" id="559304"/>
    <lineage>
        <taxon>Eukaryota</taxon>
        <taxon>Fungi</taxon>
        <taxon>Dikarya</taxon>
        <taxon>Ascomycota</taxon>
        <taxon>Saccharomycotina</taxon>
        <taxon>Pichiomycetes</taxon>
        <taxon>Debaryomycetaceae</taxon>
        <taxon>Millerozyma</taxon>
    </lineage>
</organism>
<reference evidence="4" key="2">
    <citation type="journal article" date="2012" name="G3 (Bethesda)">
        <title>Pichia sorbitophila, an interspecies yeast hybrid reveals early steps of genome resolution following polyploidization.</title>
        <authorList>
            <person name="Leh Louis V."/>
            <person name="Despons L."/>
            <person name="Friedrich A."/>
            <person name="Martin T."/>
            <person name="Durrens P."/>
            <person name="Casaregola S."/>
            <person name="Neuveglise C."/>
            <person name="Fairhead C."/>
            <person name="Marck C."/>
            <person name="Cruz J.A."/>
            <person name="Straub M.L."/>
            <person name="Kugler V."/>
            <person name="Sacerdot C."/>
            <person name="Uzunov Z."/>
            <person name="Thierry A."/>
            <person name="Weiss S."/>
            <person name="Bleykasten C."/>
            <person name="De Montigny J."/>
            <person name="Jacques N."/>
            <person name="Jung P."/>
            <person name="Lemaire M."/>
            <person name="Mallet S."/>
            <person name="Morel G."/>
            <person name="Richard G.F."/>
            <person name="Sarkar A."/>
            <person name="Savel G."/>
            <person name="Schacherer J."/>
            <person name="Seret M.L."/>
            <person name="Talla E."/>
            <person name="Samson G."/>
            <person name="Jubin C."/>
            <person name="Poulain J."/>
            <person name="Vacherie B."/>
            <person name="Barbe V."/>
            <person name="Pelletier E."/>
            <person name="Sherman D.J."/>
            <person name="Westhof E."/>
            <person name="Weissenbach J."/>
            <person name="Baret P.V."/>
            <person name="Wincker P."/>
            <person name="Gaillardin C."/>
            <person name="Dujon B."/>
            <person name="Souciet J.L."/>
        </authorList>
    </citation>
    <scope>NUCLEOTIDE SEQUENCE [LARGE SCALE GENOMIC DNA]</scope>
    <source>
        <strain evidence="4">ATCC MYA-4447 / BCRC 22081 / CBS 7064 / NBRC 10061 / NRRL Y-12695</strain>
    </source>
</reference>
<protein>
    <submittedName>
        <fullName evidence="3">Piso0_003342 protein</fullName>
    </submittedName>
</protein>
<gene>
    <name evidence="3" type="primary">Piso0_003342</name>
    <name evidence="2" type="ORF">GNLVRS01_PISO0G10214g</name>
    <name evidence="3" type="ORF">GNLVRS01_PISO0H10215g</name>
</gene>
<accession>G8YHV2</accession>
<evidence type="ECO:0000313" key="2">
    <source>
        <dbReference type="EMBL" id="CCE80239.1"/>
    </source>
</evidence>
<dbReference type="Proteomes" id="UP000005222">
    <property type="component" value="Chromosome H"/>
</dbReference>
<dbReference type="Proteomes" id="UP000005222">
    <property type="component" value="Chromosome G"/>
</dbReference>
<proteinExistence type="predicted"/>
<keyword evidence="1" id="KW-0175">Coiled coil</keyword>
<dbReference type="OrthoDB" id="4080041at2759"/>
<keyword evidence="4" id="KW-1185">Reference proteome</keyword>
<feature type="coiled-coil region" evidence="1">
    <location>
        <begin position="15"/>
        <end position="42"/>
    </location>
</feature>
<dbReference type="EMBL" id="FO082053">
    <property type="protein sequence ID" value="CCE80239.1"/>
    <property type="molecule type" value="Genomic_DNA"/>
</dbReference>
<name>G8YHV2_PICSO</name>
<dbReference type="AlphaFoldDB" id="G8YHV2"/>
<evidence type="ECO:0000313" key="3">
    <source>
        <dbReference type="EMBL" id="CCE81004.1"/>
    </source>
</evidence>
<dbReference type="EMBL" id="FO082052">
    <property type="protein sequence ID" value="CCE81004.1"/>
    <property type="molecule type" value="Genomic_DNA"/>
</dbReference>
<dbReference type="HOGENOM" id="CLU_918803_0_0_1"/>
<dbReference type="STRING" id="559304.G8YHV2"/>
<dbReference type="eggNOG" id="ENOG502RQ56">
    <property type="taxonomic scope" value="Eukaryota"/>
</dbReference>
<evidence type="ECO:0000256" key="1">
    <source>
        <dbReference type="SAM" id="Coils"/>
    </source>
</evidence>
<evidence type="ECO:0000313" key="4">
    <source>
        <dbReference type="Proteomes" id="UP000005222"/>
    </source>
</evidence>
<dbReference type="InParanoid" id="G8YHV2"/>
<reference evidence="3" key="1">
    <citation type="submission" date="2011-10" db="EMBL/GenBank/DDBJ databases">
        <authorList>
            <person name="Genoscope - CEA"/>
        </authorList>
    </citation>
    <scope>NUCLEOTIDE SEQUENCE</scope>
</reference>